<evidence type="ECO:0000313" key="2">
    <source>
        <dbReference type="EMBL" id="HIS77573.1"/>
    </source>
</evidence>
<dbReference type="InterPro" id="IPR002575">
    <property type="entry name" value="Aminoglycoside_PTrfase"/>
</dbReference>
<accession>A0A9D1K1Y8</accession>
<gene>
    <name evidence="2" type="ORF">IAB51_12320</name>
</gene>
<proteinExistence type="predicted"/>
<dbReference type="AlphaFoldDB" id="A0A9D1K1Y8"/>
<dbReference type="EMBL" id="DVJP01000079">
    <property type="protein sequence ID" value="HIS77573.1"/>
    <property type="molecule type" value="Genomic_DNA"/>
</dbReference>
<dbReference type="Proteomes" id="UP000824002">
    <property type="component" value="Unassembled WGS sequence"/>
</dbReference>
<comment type="caution">
    <text evidence="2">The sequence shown here is derived from an EMBL/GenBank/DDBJ whole genome shotgun (WGS) entry which is preliminary data.</text>
</comment>
<dbReference type="SUPFAM" id="SSF56112">
    <property type="entry name" value="Protein kinase-like (PK-like)"/>
    <property type="match status" value="1"/>
</dbReference>
<dbReference type="Gene3D" id="3.30.200.20">
    <property type="entry name" value="Phosphorylase Kinase, domain 1"/>
    <property type="match status" value="1"/>
</dbReference>
<sequence length="320" mass="36869">MRNENILEPVCGILKEAYGLSPAGVTEQKGGWSARAFRVEAEGRRYFLKVYDKEESSTAQWTANLGIYLPFLASVKELEGWTPRTVPALTGRLWAENDRFLTILADYIEGRDLGGQTLSREQATQLGTILGWLHRLKGFDKMLEPVREAFAVPFCKELREILESREEPSIPEDVREILRKYAEPLNWLTDMLDASAARQKARELPFVPCHTDIHGWNLMQGEHLYLIDWEGLRYAPMEADFFALTGLPQFPALWEAYCREQPDAAIDPDCLEFYQLRRRCEDIWEFAARILYDRLDEKTRQESFAGFAGECSALAEIFQE</sequence>
<organism evidence="2 3">
    <name type="scientific">Candidatus Merdivicinus excrementipullorum</name>
    <dbReference type="NCBI Taxonomy" id="2840867"/>
    <lineage>
        <taxon>Bacteria</taxon>
        <taxon>Bacillati</taxon>
        <taxon>Bacillota</taxon>
        <taxon>Clostridia</taxon>
        <taxon>Eubacteriales</taxon>
        <taxon>Oscillospiraceae</taxon>
        <taxon>Oscillospiraceae incertae sedis</taxon>
        <taxon>Candidatus Merdivicinus</taxon>
    </lineage>
</organism>
<reference evidence="2" key="1">
    <citation type="submission" date="2020-10" db="EMBL/GenBank/DDBJ databases">
        <authorList>
            <person name="Gilroy R."/>
        </authorList>
    </citation>
    <scope>NUCLEOTIDE SEQUENCE</scope>
    <source>
        <strain evidence="2">CHK199-13235</strain>
    </source>
</reference>
<protein>
    <submittedName>
        <fullName evidence="2">Aminoglycoside phosphotransferase family protein</fullName>
    </submittedName>
</protein>
<evidence type="ECO:0000313" key="3">
    <source>
        <dbReference type="Proteomes" id="UP000824002"/>
    </source>
</evidence>
<dbReference type="InterPro" id="IPR011009">
    <property type="entry name" value="Kinase-like_dom_sf"/>
</dbReference>
<dbReference type="Pfam" id="PF01636">
    <property type="entry name" value="APH"/>
    <property type="match status" value="1"/>
</dbReference>
<dbReference type="Gene3D" id="1.20.58.840">
    <property type="match status" value="1"/>
</dbReference>
<evidence type="ECO:0000259" key="1">
    <source>
        <dbReference type="Pfam" id="PF01636"/>
    </source>
</evidence>
<feature type="domain" description="Aminoglycoside phosphotransferase" evidence="1">
    <location>
        <begin position="29"/>
        <end position="245"/>
    </location>
</feature>
<dbReference type="Gene3D" id="1.10.510.10">
    <property type="entry name" value="Transferase(Phosphotransferase) domain 1"/>
    <property type="match status" value="1"/>
</dbReference>
<name>A0A9D1K1Y8_9FIRM</name>
<reference evidence="2" key="2">
    <citation type="journal article" date="2021" name="PeerJ">
        <title>Extensive microbial diversity within the chicken gut microbiome revealed by metagenomics and culture.</title>
        <authorList>
            <person name="Gilroy R."/>
            <person name="Ravi A."/>
            <person name="Getino M."/>
            <person name="Pursley I."/>
            <person name="Horton D.L."/>
            <person name="Alikhan N.F."/>
            <person name="Baker D."/>
            <person name="Gharbi K."/>
            <person name="Hall N."/>
            <person name="Watson M."/>
            <person name="Adriaenssens E.M."/>
            <person name="Foster-Nyarko E."/>
            <person name="Jarju S."/>
            <person name="Secka A."/>
            <person name="Antonio M."/>
            <person name="Oren A."/>
            <person name="Chaudhuri R.R."/>
            <person name="La Ragione R."/>
            <person name="Hildebrand F."/>
            <person name="Pallen M.J."/>
        </authorList>
    </citation>
    <scope>NUCLEOTIDE SEQUENCE</scope>
    <source>
        <strain evidence="2">CHK199-13235</strain>
    </source>
</reference>